<dbReference type="EMBL" id="SJKB01000020">
    <property type="protein sequence ID" value="TCC54241.1"/>
    <property type="molecule type" value="Genomic_DNA"/>
</dbReference>
<accession>A0A4R0K2N4</accession>
<keyword evidence="3" id="KW-1185">Reference proteome</keyword>
<evidence type="ECO:0000259" key="1">
    <source>
        <dbReference type="SMART" id="SM00382"/>
    </source>
</evidence>
<keyword evidence="2" id="KW-0067">ATP-binding</keyword>
<protein>
    <submittedName>
        <fullName evidence="2">ATP-binding protein</fullName>
    </submittedName>
</protein>
<dbReference type="RefSeq" id="WP_131365388.1">
    <property type="nucleotide sequence ID" value="NZ_SJKB01000020.1"/>
</dbReference>
<gene>
    <name evidence="2" type="ORF">E0H73_39515</name>
</gene>
<comment type="caution">
    <text evidence="2">The sequence shown here is derived from an EMBL/GenBank/DDBJ whole genome shotgun (WGS) entry which is preliminary data.</text>
</comment>
<dbReference type="InterPro" id="IPR003593">
    <property type="entry name" value="AAA+_ATPase"/>
</dbReference>
<evidence type="ECO:0000313" key="3">
    <source>
        <dbReference type="Proteomes" id="UP000291144"/>
    </source>
</evidence>
<feature type="domain" description="AAA+ ATPase" evidence="1">
    <location>
        <begin position="50"/>
        <end position="231"/>
    </location>
</feature>
<keyword evidence="2" id="KW-0547">Nucleotide-binding</keyword>
<reference evidence="2 3" key="1">
    <citation type="submission" date="2019-02" db="EMBL/GenBank/DDBJ databases">
        <title>Kribbella capetownensis sp. nov. and Kribbella speibonae sp. nov., isolated from soil.</title>
        <authorList>
            <person name="Curtis S.M."/>
            <person name="Norton I."/>
            <person name="Everest G.J."/>
            <person name="Meyers P.R."/>
        </authorList>
    </citation>
    <scope>NUCLEOTIDE SEQUENCE [LARGE SCALE GENOMIC DNA]</scope>
    <source>
        <strain evidence="2 3">NRRL B-24813</strain>
    </source>
</reference>
<dbReference type="Pfam" id="PF13191">
    <property type="entry name" value="AAA_16"/>
    <property type="match status" value="1"/>
</dbReference>
<sequence>MTSRDKSTPTARAGAITVADRLRQARRRRFVGRTGELELFRTAVTSAESGFTVLFVHGPGGIGKTTLLGALAEAAEEAGATAVRLDARTIEPSPPGFYAALGAALGVPDQAAPLESLAAHARPILFIDTYEQLLPLDNWLREEFLPALPADALVVAAGRTPPSPQWASDHGWSELLRVVALRNLQPDDARAYLHAAGVPEDLHGRVLEMTHGHPLALSLLVDVVEQHRGGLAPGLSLQETPDVVRVLLEHFVEWVPSPRHREALEACAHARFTTEDLLRTALGGDDAHELFGWLRGLSFIEEDQYGVFPHDVARDVLDADLRWRDRASYADLHRRVRRHLVEQARRTRGLEQHRWTADIIFLHRNNPAMRSFWEWESFGQAFPDELRDEDRAPILAMTERHQGAEQAEFVAQWIGHPAANFVAFRAGAGDPIGYAGEISLELVGESDLAADPAAAAMWDYAQRHGPPRPGETVYAARFFMDREVYQKPSPSNNVITARHIQHVLTSPGLSWDFIACFEDAAYWEPFFAYIDYHRAHEAEYDVGGHHYAVYAHDFRRLGPLGWLELMSDREIGAPAGPPTGADPELVLSQPEFAQAVRAALRSLHRPDRLAGSPLLRSRLVRDHGDASADTLRALLLEAAESLRADPRDERPFRAVDRTFLRPAATQERAAEVLGLPFTTYRRQLARGVDRIIDWLWTREVHGPPPTVNRLTVEDEG</sequence>
<dbReference type="Proteomes" id="UP000291144">
    <property type="component" value="Unassembled WGS sequence"/>
</dbReference>
<dbReference type="Gene3D" id="3.40.50.300">
    <property type="entry name" value="P-loop containing nucleotide triphosphate hydrolases"/>
    <property type="match status" value="1"/>
</dbReference>
<name>A0A4R0K2N4_9ACTN</name>
<organism evidence="2 3">
    <name type="scientific">Kribbella pittospori</name>
    <dbReference type="NCBI Taxonomy" id="722689"/>
    <lineage>
        <taxon>Bacteria</taxon>
        <taxon>Bacillati</taxon>
        <taxon>Actinomycetota</taxon>
        <taxon>Actinomycetes</taxon>
        <taxon>Propionibacteriales</taxon>
        <taxon>Kribbellaceae</taxon>
        <taxon>Kribbella</taxon>
    </lineage>
</organism>
<dbReference type="SMART" id="SM00382">
    <property type="entry name" value="AAA"/>
    <property type="match status" value="1"/>
</dbReference>
<dbReference type="InterPro" id="IPR041664">
    <property type="entry name" value="AAA_16"/>
</dbReference>
<dbReference type="SUPFAM" id="SSF52540">
    <property type="entry name" value="P-loop containing nucleoside triphosphate hydrolases"/>
    <property type="match status" value="1"/>
</dbReference>
<dbReference type="GO" id="GO:0005524">
    <property type="term" value="F:ATP binding"/>
    <property type="evidence" value="ECO:0007669"/>
    <property type="project" value="UniProtKB-KW"/>
</dbReference>
<evidence type="ECO:0000313" key="2">
    <source>
        <dbReference type="EMBL" id="TCC54241.1"/>
    </source>
</evidence>
<dbReference type="OrthoDB" id="5167319at2"/>
<proteinExistence type="predicted"/>
<dbReference type="AlphaFoldDB" id="A0A4R0K2N4"/>
<dbReference type="InterPro" id="IPR027417">
    <property type="entry name" value="P-loop_NTPase"/>
</dbReference>